<proteinExistence type="predicted"/>
<feature type="compositionally biased region" description="Basic and acidic residues" evidence="1">
    <location>
        <begin position="168"/>
        <end position="198"/>
    </location>
</feature>
<dbReference type="Proteomes" id="UP001589854">
    <property type="component" value="Unassembled WGS sequence"/>
</dbReference>
<feature type="domain" description="General stress protein 17M-like" evidence="2">
    <location>
        <begin position="8"/>
        <end position="76"/>
    </location>
</feature>
<gene>
    <name evidence="3" type="ORF">ACFFIX_14055</name>
</gene>
<feature type="region of interest" description="Disordered" evidence="1">
    <location>
        <begin position="165"/>
        <end position="198"/>
    </location>
</feature>
<reference evidence="3 4" key="1">
    <citation type="submission" date="2024-09" db="EMBL/GenBank/DDBJ databases">
        <authorList>
            <person name="Sun Q."/>
            <person name="Mori K."/>
        </authorList>
    </citation>
    <scope>NUCLEOTIDE SEQUENCE [LARGE SCALE GENOMIC DNA]</scope>
    <source>
        <strain evidence="3 4">CCM 7228</strain>
    </source>
</reference>
<dbReference type="InterPro" id="IPR025889">
    <property type="entry name" value="GSP17M-like_dom"/>
</dbReference>
<accession>A0ABV6GFV1</accession>
<protein>
    <submittedName>
        <fullName evidence="3">General stress protein</fullName>
    </submittedName>
</protein>
<dbReference type="Pfam" id="PF11181">
    <property type="entry name" value="YflT"/>
    <property type="match status" value="1"/>
</dbReference>
<evidence type="ECO:0000313" key="3">
    <source>
        <dbReference type="EMBL" id="MFC0272557.1"/>
    </source>
</evidence>
<evidence type="ECO:0000256" key="1">
    <source>
        <dbReference type="SAM" id="MobiDB-lite"/>
    </source>
</evidence>
<dbReference type="InterPro" id="IPR052948">
    <property type="entry name" value="Low_temp-induced_all0457"/>
</dbReference>
<sequence length="198" mass="20736">MDKREKDIVGVYHSEQEAILAVEDLKRQGYNAEEISVIGKNRDEVNVVNEETGTKTGEGAATGAITGGALGGLTGLLAGVGALAIPGIGPIVAAGPIVATLTGATAGAGVGGLSGAFIGMGISEDKAKYYDNSVKEGKILVLVDKKENFATTNEQSIPSEVDMTAVEGTRRTENNYNTLEDRDPASLRKEEEKPRIRF</sequence>
<dbReference type="RefSeq" id="WP_378934996.1">
    <property type="nucleotide sequence ID" value="NZ_JBHLVO010000011.1"/>
</dbReference>
<dbReference type="PANTHER" id="PTHR36109">
    <property type="entry name" value="MEMBRANE PROTEIN-RELATED"/>
    <property type="match status" value="1"/>
</dbReference>
<organism evidence="3 4">
    <name type="scientific">Metabacillus herbersteinensis</name>
    <dbReference type="NCBI Taxonomy" id="283816"/>
    <lineage>
        <taxon>Bacteria</taxon>
        <taxon>Bacillati</taxon>
        <taxon>Bacillota</taxon>
        <taxon>Bacilli</taxon>
        <taxon>Bacillales</taxon>
        <taxon>Bacillaceae</taxon>
        <taxon>Metabacillus</taxon>
    </lineage>
</organism>
<keyword evidence="4" id="KW-1185">Reference proteome</keyword>
<evidence type="ECO:0000313" key="4">
    <source>
        <dbReference type="Proteomes" id="UP001589854"/>
    </source>
</evidence>
<dbReference type="EMBL" id="JBHLVO010000011">
    <property type="protein sequence ID" value="MFC0272557.1"/>
    <property type="molecule type" value="Genomic_DNA"/>
</dbReference>
<evidence type="ECO:0000259" key="2">
    <source>
        <dbReference type="Pfam" id="PF11181"/>
    </source>
</evidence>
<dbReference type="PANTHER" id="PTHR36109:SF2">
    <property type="entry name" value="MEMBRANE PROTEIN"/>
    <property type="match status" value="1"/>
</dbReference>
<comment type="caution">
    <text evidence="3">The sequence shown here is derived from an EMBL/GenBank/DDBJ whole genome shotgun (WGS) entry which is preliminary data.</text>
</comment>
<name>A0ABV6GFV1_9BACI</name>